<reference evidence="1 2" key="2">
    <citation type="journal article" date="2011" name="ISME J.">
        <title>RNA-seq reveals cooperative metabolic interactions between two termite-gut spirochete species in co-culture.</title>
        <authorList>
            <person name="Rosenthal A.Z."/>
            <person name="Matson E.G."/>
            <person name="Eldar A."/>
            <person name="Leadbetter J.R."/>
        </authorList>
    </citation>
    <scope>NUCLEOTIDE SEQUENCE [LARGE SCALE GENOMIC DNA]</scope>
    <source>
        <strain evidence="2">ATCC BAA-888 / DSM 13862 / ZAS-9</strain>
    </source>
</reference>
<dbReference type="InParanoid" id="F5YG72"/>
<dbReference type="Proteomes" id="UP000009222">
    <property type="component" value="Chromosome"/>
</dbReference>
<dbReference type="EMBL" id="CP001841">
    <property type="protein sequence ID" value="AEF82722.1"/>
    <property type="molecule type" value="Genomic_DNA"/>
</dbReference>
<reference evidence="2" key="1">
    <citation type="submission" date="2009-12" db="EMBL/GenBank/DDBJ databases">
        <title>Complete sequence of Treponema azotonutricium strain ZAS-9.</title>
        <authorList>
            <person name="Tetu S.G."/>
            <person name="Matson E."/>
            <person name="Ren Q."/>
            <person name="Seshadri R."/>
            <person name="Elbourne L."/>
            <person name="Hassan K.A."/>
            <person name="Durkin A."/>
            <person name="Radune D."/>
            <person name="Mohamoud Y."/>
            <person name="Shay R."/>
            <person name="Jin S."/>
            <person name="Zhang X."/>
            <person name="Lucey K."/>
            <person name="Ballor N.R."/>
            <person name="Ottesen E."/>
            <person name="Rosenthal R."/>
            <person name="Allen A."/>
            <person name="Leadbetter J.R."/>
            <person name="Paulsen I.T."/>
        </authorList>
    </citation>
    <scope>NUCLEOTIDE SEQUENCE [LARGE SCALE GENOMIC DNA]</scope>
    <source>
        <strain evidence="2">ATCC BAA-888 / DSM 13862 / ZAS-9</strain>
    </source>
</reference>
<dbReference type="STRING" id="545695.TREAZ_0004"/>
<evidence type="ECO:0008006" key="3">
    <source>
        <dbReference type="Google" id="ProtNLM"/>
    </source>
</evidence>
<dbReference type="PANTHER" id="PTHR39550">
    <property type="entry name" value="SLL0658 PROTEIN"/>
    <property type="match status" value="1"/>
</dbReference>
<dbReference type="KEGG" id="taz:TREAZ_0004"/>
<dbReference type="eggNOG" id="COG2405">
    <property type="taxonomic scope" value="Bacteria"/>
</dbReference>
<dbReference type="Pfam" id="PF11848">
    <property type="entry name" value="DUF3368"/>
    <property type="match status" value="1"/>
</dbReference>
<protein>
    <recommendedName>
        <fullName evidence="3">DUF3368 domain-containing protein</fullName>
    </recommendedName>
</protein>
<dbReference type="PANTHER" id="PTHR39550:SF1">
    <property type="entry name" value="SLL0658 PROTEIN"/>
    <property type="match status" value="1"/>
</dbReference>
<name>F5YG72_LEAAZ</name>
<dbReference type="HOGENOM" id="CLU_115769_0_1_12"/>
<proteinExistence type="predicted"/>
<keyword evidence="2" id="KW-1185">Reference proteome</keyword>
<dbReference type="RefSeq" id="WP_015711913.1">
    <property type="nucleotide sequence ID" value="NC_015577.1"/>
</dbReference>
<dbReference type="AlphaFoldDB" id="F5YG72"/>
<accession>F5YG72</accession>
<dbReference type="InterPro" id="IPR021799">
    <property type="entry name" value="PIN-like_prokaryotic"/>
</dbReference>
<sequence length="159" mass="17740">MIIVCDSAPLFALTVCGHLDLPEKLYDEVLIPEAVYQEAAVPGKPHADKIAEWAQGKVVEITDIELCRSIKLSLHKGEAEAITLYKEKSADLLLIDEKKGRKVAEYYDVKIIGTIGLLLKAKQEGFLPRIKPCIELLQQSTVRITPALYRRALERAGEE</sequence>
<dbReference type="OrthoDB" id="9796404at2"/>
<gene>
    <name evidence="1" type="ordered locus">TREAZ_0004</name>
</gene>
<organism evidence="1 2">
    <name type="scientific">Leadbettera azotonutricia (strain ATCC BAA-888 / DSM 13862 / ZAS-9)</name>
    <name type="common">Treponema azotonutricium</name>
    <dbReference type="NCBI Taxonomy" id="545695"/>
    <lineage>
        <taxon>Bacteria</taxon>
        <taxon>Pseudomonadati</taxon>
        <taxon>Spirochaetota</taxon>
        <taxon>Spirochaetia</taxon>
        <taxon>Spirochaetales</taxon>
        <taxon>Breznakiellaceae</taxon>
        <taxon>Leadbettera</taxon>
    </lineage>
</organism>
<evidence type="ECO:0000313" key="2">
    <source>
        <dbReference type="Proteomes" id="UP000009222"/>
    </source>
</evidence>
<evidence type="ECO:0000313" key="1">
    <source>
        <dbReference type="EMBL" id="AEF82722.1"/>
    </source>
</evidence>